<protein>
    <submittedName>
        <fullName evidence="2">Uncharacterized protein</fullName>
    </submittedName>
</protein>
<evidence type="ECO:0000313" key="3">
    <source>
        <dbReference type="Proteomes" id="UP000002630"/>
    </source>
</evidence>
<reference evidence="2 3" key="1">
    <citation type="journal article" date="2010" name="Nature">
        <title>The Ectocarpus genome and the independent evolution of multicellularity in brown algae.</title>
        <authorList>
            <person name="Cock J.M."/>
            <person name="Sterck L."/>
            <person name="Rouze P."/>
            <person name="Scornet D."/>
            <person name="Allen A.E."/>
            <person name="Amoutzias G."/>
            <person name="Anthouard V."/>
            <person name="Artiguenave F."/>
            <person name="Aury J.M."/>
            <person name="Badger J.H."/>
            <person name="Beszteri B."/>
            <person name="Billiau K."/>
            <person name="Bonnet E."/>
            <person name="Bothwell J.H."/>
            <person name="Bowler C."/>
            <person name="Boyen C."/>
            <person name="Brownlee C."/>
            <person name="Carrano C.J."/>
            <person name="Charrier B."/>
            <person name="Cho G.Y."/>
            <person name="Coelho S.M."/>
            <person name="Collen J."/>
            <person name="Corre E."/>
            <person name="Da Silva C."/>
            <person name="Delage L."/>
            <person name="Delaroque N."/>
            <person name="Dittami S.M."/>
            <person name="Doulbeau S."/>
            <person name="Elias M."/>
            <person name="Farnham G."/>
            <person name="Gachon C.M."/>
            <person name="Gschloessl B."/>
            <person name="Heesch S."/>
            <person name="Jabbari K."/>
            <person name="Jubin C."/>
            <person name="Kawai H."/>
            <person name="Kimura K."/>
            <person name="Kloareg B."/>
            <person name="Kupper F.C."/>
            <person name="Lang D."/>
            <person name="Le Bail A."/>
            <person name="Leblanc C."/>
            <person name="Lerouge P."/>
            <person name="Lohr M."/>
            <person name="Lopez P.J."/>
            <person name="Martens C."/>
            <person name="Maumus F."/>
            <person name="Michel G."/>
            <person name="Miranda-Saavedra D."/>
            <person name="Morales J."/>
            <person name="Moreau H."/>
            <person name="Motomura T."/>
            <person name="Nagasato C."/>
            <person name="Napoli C.A."/>
            <person name="Nelson D.R."/>
            <person name="Nyvall-Collen P."/>
            <person name="Peters A.F."/>
            <person name="Pommier C."/>
            <person name="Potin P."/>
            <person name="Poulain J."/>
            <person name="Quesneville H."/>
            <person name="Read B."/>
            <person name="Rensing S.A."/>
            <person name="Ritter A."/>
            <person name="Rousvoal S."/>
            <person name="Samanta M."/>
            <person name="Samson G."/>
            <person name="Schroeder D.C."/>
            <person name="Segurens B."/>
            <person name="Strittmatter M."/>
            <person name="Tonon T."/>
            <person name="Tregear J.W."/>
            <person name="Valentin K."/>
            <person name="von Dassow P."/>
            <person name="Yamagishi T."/>
            <person name="Van de Peer Y."/>
            <person name="Wincker P."/>
        </authorList>
    </citation>
    <scope>NUCLEOTIDE SEQUENCE [LARGE SCALE GENOMIC DNA]</scope>
    <source>
        <strain evidence="3">Ec32 / CCAP1310/4</strain>
    </source>
</reference>
<dbReference type="AlphaFoldDB" id="D7FW46"/>
<dbReference type="Proteomes" id="UP000002630">
    <property type="component" value="Linkage Group LG02"/>
</dbReference>
<feature type="signal peptide" evidence="1">
    <location>
        <begin position="1"/>
        <end position="16"/>
    </location>
</feature>
<gene>
    <name evidence="2" type="ORF">Esi_0003_0221</name>
</gene>
<dbReference type="EMBL" id="FN648486">
    <property type="protein sequence ID" value="CBJ25566.1"/>
    <property type="molecule type" value="Genomic_DNA"/>
</dbReference>
<evidence type="ECO:0000256" key="1">
    <source>
        <dbReference type="SAM" id="SignalP"/>
    </source>
</evidence>
<dbReference type="InParanoid" id="D7FW46"/>
<keyword evidence="1" id="KW-0732">Signal</keyword>
<sequence>MKTAFAVVALFAGASAFNVAVPAARVTSARASSTAVSAGYVPDGLTAKQWDDMKKEKASKAAARKKEVASKKFEDIDTFMKGMESGKRGHTFAKVDETLEKLLPAGARGVKQNK</sequence>
<accession>D7FW46</accession>
<dbReference type="EMBL" id="FN649727">
    <property type="protein sequence ID" value="CBJ25566.1"/>
    <property type="molecule type" value="Genomic_DNA"/>
</dbReference>
<dbReference type="OrthoDB" id="10377246at2759"/>
<evidence type="ECO:0000313" key="2">
    <source>
        <dbReference type="EMBL" id="CBJ25566.1"/>
    </source>
</evidence>
<name>D7FW46_ECTSI</name>
<feature type="chain" id="PRO_5003095991" evidence="1">
    <location>
        <begin position="17"/>
        <end position="114"/>
    </location>
</feature>
<keyword evidence="3" id="KW-1185">Reference proteome</keyword>
<organism evidence="2 3">
    <name type="scientific">Ectocarpus siliculosus</name>
    <name type="common">Brown alga</name>
    <name type="synonym">Conferva siliculosa</name>
    <dbReference type="NCBI Taxonomy" id="2880"/>
    <lineage>
        <taxon>Eukaryota</taxon>
        <taxon>Sar</taxon>
        <taxon>Stramenopiles</taxon>
        <taxon>Ochrophyta</taxon>
        <taxon>PX clade</taxon>
        <taxon>Phaeophyceae</taxon>
        <taxon>Ectocarpales</taxon>
        <taxon>Ectocarpaceae</taxon>
        <taxon>Ectocarpus</taxon>
    </lineage>
</organism>
<proteinExistence type="predicted"/>